<feature type="transmembrane region" description="Helical" evidence="1">
    <location>
        <begin position="6"/>
        <end position="23"/>
    </location>
</feature>
<organism evidence="2 3">
    <name type="scientific">Candidatus Falkowbacteria bacterium CG10_big_fil_rev_8_21_14_0_10_37_14</name>
    <dbReference type="NCBI Taxonomy" id="1974561"/>
    <lineage>
        <taxon>Bacteria</taxon>
        <taxon>Candidatus Falkowiibacteriota</taxon>
    </lineage>
</organism>
<protein>
    <submittedName>
        <fullName evidence="2">Uncharacterized protein</fullName>
    </submittedName>
</protein>
<comment type="caution">
    <text evidence="2">The sequence shown here is derived from an EMBL/GenBank/DDBJ whole genome shotgun (WGS) entry which is preliminary data.</text>
</comment>
<keyword evidence="1" id="KW-1133">Transmembrane helix</keyword>
<evidence type="ECO:0000313" key="2">
    <source>
        <dbReference type="EMBL" id="PIT95805.1"/>
    </source>
</evidence>
<accession>A0A2M6WSR0</accession>
<dbReference type="EMBL" id="PFAM01000023">
    <property type="protein sequence ID" value="PIT95805.1"/>
    <property type="molecule type" value="Genomic_DNA"/>
</dbReference>
<dbReference type="AlphaFoldDB" id="A0A2M6WSR0"/>
<proteinExistence type="predicted"/>
<dbReference type="Proteomes" id="UP000228533">
    <property type="component" value="Unassembled WGS sequence"/>
</dbReference>
<name>A0A2M6WSR0_9BACT</name>
<sequence>MYKGYVGLLVILITVVIIGWLLVTQMEYLRGFGSVTEQQTMTSTSESLNNENLQKVTSTEEQQSIIQRAKDLQIKNDAQQKEDQKIIDGF</sequence>
<evidence type="ECO:0000256" key="1">
    <source>
        <dbReference type="SAM" id="Phobius"/>
    </source>
</evidence>
<gene>
    <name evidence="2" type="ORF">COT94_04440</name>
</gene>
<keyword evidence="1" id="KW-0472">Membrane</keyword>
<evidence type="ECO:0000313" key="3">
    <source>
        <dbReference type="Proteomes" id="UP000228533"/>
    </source>
</evidence>
<reference evidence="3" key="1">
    <citation type="submission" date="2017-09" db="EMBL/GenBank/DDBJ databases">
        <title>Depth-based differentiation of microbial function through sediment-hosted aquifers and enrichment of novel symbionts in the deep terrestrial subsurface.</title>
        <authorList>
            <person name="Probst A.J."/>
            <person name="Ladd B."/>
            <person name="Jarett J.K."/>
            <person name="Geller-Mcgrath D.E."/>
            <person name="Sieber C.M.K."/>
            <person name="Emerson J.B."/>
            <person name="Anantharaman K."/>
            <person name="Thomas B.C."/>
            <person name="Malmstrom R."/>
            <person name="Stieglmeier M."/>
            <person name="Klingl A."/>
            <person name="Woyke T."/>
            <person name="Ryan C.M."/>
            <person name="Banfield J.F."/>
        </authorList>
    </citation>
    <scope>NUCLEOTIDE SEQUENCE [LARGE SCALE GENOMIC DNA]</scope>
</reference>
<keyword evidence="1" id="KW-0812">Transmembrane</keyword>